<dbReference type="KEGG" id="fai:FAD_0943"/>
<keyword evidence="2" id="KW-1185">Reference proteome</keyword>
<evidence type="ECO:0000313" key="2">
    <source>
        <dbReference type="Proteomes" id="UP000192050"/>
    </source>
</evidence>
<accession>A0A1V0N413</accession>
<protein>
    <submittedName>
        <fullName evidence="1">CRISPR-associated protein Csc2 (Cas7)</fullName>
    </submittedName>
</protein>
<dbReference type="AlphaFoldDB" id="A0A1V0N413"/>
<name>A0A1V0N413_9ARCH</name>
<evidence type="ECO:0000313" key="1">
    <source>
        <dbReference type="EMBL" id="ARD84827.1"/>
    </source>
</evidence>
<organism evidence="1 2">
    <name type="scientific">Ferroplasma acidiphilum</name>
    <dbReference type="NCBI Taxonomy" id="74969"/>
    <lineage>
        <taxon>Archaea</taxon>
        <taxon>Methanobacteriati</taxon>
        <taxon>Thermoplasmatota</taxon>
        <taxon>Thermoplasmata</taxon>
        <taxon>Thermoplasmatales</taxon>
        <taxon>Ferroplasmaceae</taxon>
        <taxon>Ferroplasma</taxon>
    </lineage>
</organism>
<reference evidence="1 2" key="1">
    <citation type="submission" date="2011-10" db="EMBL/GenBank/DDBJ databases">
        <title>Metabolic and evolutionary patterns in the extreme acidophile Ferroplasma acidiphilum.</title>
        <authorList>
            <person name="Golyshina O.V."/>
            <person name="Kozyavkin S.A."/>
            <person name="Tatusov R.L."/>
            <person name="Slesarev A.I."/>
            <person name="Golyshin P.N."/>
        </authorList>
    </citation>
    <scope>NUCLEOTIDE SEQUENCE [LARGE SCALE GENOMIC DNA]</scope>
    <source>
        <strain evidence="2">Y</strain>
    </source>
</reference>
<dbReference type="InterPro" id="IPR017574">
    <property type="entry name" value="CRISPR-assoc_prot_Cas7/Csc2"/>
</dbReference>
<dbReference type="RefSeq" id="WP_081142212.1">
    <property type="nucleotide sequence ID" value="NZ_CP015363.1"/>
</dbReference>
<dbReference type="STRING" id="74969.FAD_0943"/>
<dbReference type="Proteomes" id="UP000192050">
    <property type="component" value="Chromosome"/>
</dbReference>
<dbReference type="OrthoDB" id="56442at2157"/>
<dbReference type="Pfam" id="PF18320">
    <property type="entry name" value="Csc2"/>
    <property type="match status" value="1"/>
</dbReference>
<dbReference type="NCBIfam" id="TIGR03157">
    <property type="entry name" value="cas_Csc2"/>
    <property type="match status" value="1"/>
</dbReference>
<dbReference type="EMBL" id="CP015363">
    <property type="protein sequence ID" value="ARD84827.1"/>
    <property type="molecule type" value="Genomic_DNA"/>
</dbReference>
<gene>
    <name evidence="1" type="primary">cas7</name>
    <name evidence="1" type="ORF">FAD_0943</name>
</gene>
<sequence>MNGKMDGKMNEIIKKGLLVKTENLDLKKNHGIYIKIGIVSETTGFLISRNNEATELTSENIYGDERCLVPAQKWRAAERSYLLSELRKVNGIIPPEYSRNMNKSKAPLKNPTSLLFGDSSIGSGDNMGSIASRSFYDWAYSFEPSGEISTRLTHNTLSEDGTILHNSNGKTESNAIYSIPYIKPGVKFIRFISLENCSLELLQLQLIAILGTTRYGARTAILGDNVANHIISIGFSKGEKPISSYSILSKDWETSEYNPENDVLQSMKESYGEDNILAGDELTSFLKDTWDIKSSSESLIALCETLNVKMENDWQEFWK</sequence>
<proteinExistence type="predicted"/>
<dbReference type="GeneID" id="31676447"/>